<proteinExistence type="inferred from homology"/>
<dbReference type="Pfam" id="PF01266">
    <property type="entry name" value="DAO"/>
    <property type="match status" value="1"/>
</dbReference>
<dbReference type="GO" id="GO:0051698">
    <property type="term" value="F:saccharopine oxidase activity"/>
    <property type="evidence" value="ECO:0007669"/>
    <property type="project" value="TreeGrafter"/>
</dbReference>
<evidence type="ECO:0000313" key="9">
    <source>
        <dbReference type="Proteomes" id="UP000304951"/>
    </source>
</evidence>
<feature type="domain" description="FAD dependent oxidoreductase" evidence="7">
    <location>
        <begin position="17"/>
        <end position="396"/>
    </location>
</feature>
<comment type="cofactor">
    <cofactor evidence="1">
        <name>FAD</name>
        <dbReference type="ChEBI" id="CHEBI:57692"/>
    </cofactor>
</comment>
<evidence type="ECO:0000256" key="6">
    <source>
        <dbReference type="SAM" id="MobiDB-lite"/>
    </source>
</evidence>
<evidence type="ECO:0000256" key="3">
    <source>
        <dbReference type="ARBA" id="ARBA00022630"/>
    </source>
</evidence>
<evidence type="ECO:0000259" key="7">
    <source>
        <dbReference type="Pfam" id="PF01266"/>
    </source>
</evidence>
<comment type="caution">
    <text evidence="8">The sequence shown here is derived from an EMBL/GenBank/DDBJ whole genome shotgun (WGS) entry which is preliminary data.</text>
</comment>
<dbReference type="InterPro" id="IPR045170">
    <property type="entry name" value="MTOX"/>
</dbReference>
<dbReference type="GO" id="GO:0050660">
    <property type="term" value="F:flavin adenine dinucleotide binding"/>
    <property type="evidence" value="ECO:0007669"/>
    <property type="project" value="InterPro"/>
</dbReference>
<protein>
    <submittedName>
        <fullName evidence="8">Putative sarcosine oxidase</fullName>
    </submittedName>
</protein>
<gene>
    <name evidence="8" type="ORF">D6D28_02781</name>
</gene>
<dbReference type="InterPro" id="IPR036188">
    <property type="entry name" value="FAD/NAD-bd_sf"/>
</dbReference>
<accession>A0A4S8SSQ8</accession>
<dbReference type="PANTHER" id="PTHR10961:SF26">
    <property type="entry name" value="L-SACCHAROPINE OXIDASE"/>
    <property type="match status" value="1"/>
</dbReference>
<dbReference type="GO" id="GO:0008115">
    <property type="term" value="F:sarcosine oxidase activity"/>
    <property type="evidence" value="ECO:0007669"/>
    <property type="project" value="TreeGrafter"/>
</dbReference>
<reference evidence="8 9" key="1">
    <citation type="submission" date="2018-10" db="EMBL/GenBank/DDBJ databases">
        <title>Fifty Aureobasidium pullulans genomes reveal a recombining polyextremotolerant generalist.</title>
        <authorList>
            <person name="Gostincar C."/>
            <person name="Turk M."/>
            <person name="Zajc J."/>
            <person name="Gunde-Cimerman N."/>
        </authorList>
    </citation>
    <scope>NUCLEOTIDE SEQUENCE [LARGE SCALE GENOMIC DNA]</scope>
    <source>
        <strain evidence="8 9">EXF-11900</strain>
    </source>
</reference>
<dbReference type="SUPFAM" id="SSF51905">
    <property type="entry name" value="FAD/NAD(P)-binding domain"/>
    <property type="match status" value="1"/>
</dbReference>
<evidence type="ECO:0000256" key="2">
    <source>
        <dbReference type="ARBA" id="ARBA00010989"/>
    </source>
</evidence>
<keyword evidence="3" id="KW-0285">Flavoprotein</keyword>
<sequence>MRFTHFRTFTMTQKDQKILIIGTGTFGASTAYHLAKRGYTNITCIDKWPYPSLDSAGYDINKIIRTEYDEPLYAEMALEAIQAWRTPMYTDIFHETGWILTTLGDPKATDHLKKSYENLKNKGQAHNIDFVSGKDEIVRYVPQLKNARNIDNWKGLWNKQAGWAHAANAIKKVADEAAKMGVRFISGPSGEMVGLETEGDKVTGIRVKSGEIHHADKYILSTGAASPALLPELHTELWSKCWTYGLLELTEEEAAQFRNMPVVLNHELGFFFEPSREGRLIKICNEFPGYQWRKGEFTDANGKTHKYSVPRYASEYPEDGIPEEAMNAIKHFISTVIPQFEGREIKGAKVCWCTDSPDAHYLIANHPKYPGGELLLATGDSGHAFKMLPIIGKYISNAVEGDFKPEWRYGNRKHLDSGRPGDEVKDLKDVGIGGPQARL</sequence>
<evidence type="ECO:0000256" key="4">
    <source>
        <dbReference type="ARBA" id="ARBA00022827"/>
    </source>
</evidence>
<feature type="region of interest" description="Disordered" evidence="6">
    <location>
        <begin position="412"/>
        <end position="439"/>
    </location>
</feature>
<evidence type="ECO:0000313" key="8">
    <source>
        <dbReference type="EMBL" id="THV74128.1"/>
    </source>
</evidence>
<dbReference type="EMBL" id="QZAF01000071">
    <property type="protein sequence ID" value="THV74128.1"/>
    <property type="molecule type" value="Genomic_DNA"/>
</dbReference>
<keyword evidence="5" id="KW-0560">Oxidoreductase</keyword>
<comment type="similarity">
    <text evidence="2">Belongs to the MSOX/MTOX family.</text>
</comment>
<dbReference type="AlphaFoldDB" id="A0A4S8SSQ8"/>
<dbReference type="Proteomes" id="UP000304951">
    <property type="component" value="Unassembled WGS sequence"/>
</dbReference>
<organism evidence="8 9">
    <name type="scientific">Aureobasidium pullulans</name>
    <name type="common">Black yeast</name>
    <name type="synonym">Pullularia pullulans</name>
    <dbReference type="NCBI Taxonomy" id="5580"/>
    <lineage>
        <taxon>Eukaryota</taxon>
        <taxon>Fungi</taxon>
        <taxon>Dikarya</taxon>
        <taxon>Ascomycota</taxon>
        <taxon>Pezizomycotina</taxon>
        <taxon>Dothideomycetes</taxon>
        <taxon>Dothideomycetidae</taxon>
        <taxon>Dothideales</taxon>
        <taxon>Saccotheciaceae</taxon>
        <taxon>Aureobasidium</taxon>
    </lineage>
</organism>
<dbReference type="PANTHER" id="PTHR10961">
    <property type="entry name" value="PEROXISOMAL SARCOSINE OXIDASE"/>
    <property type="match status" value="1"/>
</dbReference>
<name>A0A4S8SSQ8_AURPU</name>
<dbReference type="Gene3D" id="3.50.50.60">
    <property type="entry name" value="FAD/NAD(P)-binding domain"/>
    <property type="match status" value="1"/>
</dbReference>
<dbReference type="InterPro" id="IPR006076">
    <property type="entry name" value="FAD-dep_OxRdtase"/>
</dbReference>
<feature type="compositionally biased region" description="Basic and acidic residues" evidence="6">
    <location>
        <begin position="412"/>
        <end position="429"/>
    </location>
</feature>
<dbReference type="Gene3D" id="3.30.9.10">
    <property type="entry name" value="D-Amino Acid Oxidase, subunit A, domain 2"/>
    <property type="match status" value="1"/>
</dbReference>
<evidence type="ECO:0000256" key="5">
    <source>
        <dbReference type="ARBA" id="ARBA00023002"/>
    </source>
</evidence>
<keyword evidence="4" id="KW-0274">FAD</keyword>
<evidence type="ECO:0000256" key="1">
    <source>
        <dbReference type="ARBA" id="ARBA00001974"/>
    </source>
</evidence>